<feature type="region of interest" description="Disordered" evidence="1">
    <location>
        <begin position="1"/>
        <end position="61"/>
    </location>
</feature>
<feature type="compositionally biased region" description="Acidic residues" evidence="1">
    <location>
        <begin position="1"/>
        <end position="26"/>
    </location>
</feature>
<accession>A0AAV0LYU2</accession>
<proteinExistence type="predicted"/>
<evidence type="ECO:0000256" key="1">
    <source>
        <dbReference type="SAM" id="MobiDB-lite"/>
    </source>
</evidence>
<sequence length="111" mass="12547">MEDDDDREVDPDLSSVSEEDSQELESDGSPQKSDDGDPDNGDYGRFYRKRKSADSKHASKILVRMPSPKPEWTVDLVLSCMAFRKINEHAQWIALDLGRKSLDFLGDVMIA</sequence>
<comment type="caution">
    <text evidence="2">The sequence shown here is derived from an EMBL/GenBank/DDBJ whole genome shotgun (WGS) entry which is preliminary data.</text>
</comment>
<keyword evidence="3" id="KW-1185">Reference proteome</keyword>
<name>A0AAV0LYU2_9ROSI</name>
<evidence type="ECO:0000313" key="2">
    <source>
        <dbReference type="EMBL" id="CAI0438824.1"/>
    </source>
</evidence>
<dbReference type="AlphaFoldDB" id="A0AAV0LYU2"/>
<protein>
    <submittedName>
        <fullName evidence="2">Uncharacterized protein</fullName>
    </submittedName>
</protein>
<dbReference type="EMBL" id="CAMGYJ010000006">
    <property type="protein sequence ID" value="CAI0438824.1"/>
    <property type="molecule type" value="Genomic_DNA"/>
</dbReference>
<dbReference type="Proteomes" id="UP001154282">
    <property type="component" value="Unassembled WGS sequence"/>
</dbReference>
<gene>
    <name evidence="2" type="ORF">LITE_LOCUS25934</name>
</gene>
<evidence type="ECO:0000313" key="3">
    <source>
        <dbReference type="Proteomes" id="UP001154282"/>
    </source>
</evidence>
<reference evidence="2" key="1">
    <citation type="submission" date="2022-08" db="EMBL/GenBank/DDBJ databases">
        <authorList>
            <person name="Gutierrez-Valencia J."/>
        </authorList>
    </citation>
    <scope>NUCLEOTIDE SEQUENCE</scope>
</reference>
<organism evidence="2 3">
    <name type="scientific">Linum tenue</name>
    <dbReference type="NCBI Taxonomy" id="586396"/>
    <lineage>
        <taxon>Eukaryota</taxon>
        <taxon>Viridiplantae</taxon>
        <taxon>Streptophyta</taxon>
        <taxon>Embryophyta</taxon>
        <taxon>Tracheophyta</taxon>
        <taxon>Spermatophyta</taxon>
        <taxon>Magnoliopsida</taxon>
        <taxon>eudicotyledons</taxon>
        <taxon>Gunneridae</taxon>
        <taxon>Pentapetalae</taxon>
        <taxon>rosids</taxon>
        <taxon>fabids</taxon>
        <taxon>Malpighiales</taxon>
        <taxon>Linaceae</taxon>
        <taxon>Linum</taxon>
    </lineage>
</organism>